<evidence type="ECO:0000313" key="15">
    <source>
        <dbReference type="EMBL" id="HGZ11712.1"/>
    </source>
</evidence>
<dbReference type="GO" id="GO:0015944">
    <property type="term" value="P:formate oxidation"/>
    <property type="evidence" value="ECO:0007669"/>
    <property type="project" value="TreeGrafter"/>
</dbReference>
<dbReference type="GO" id="GO:0046872">
    <property type="term" value="F:metal ion binding"/>
    <property type="evidence" value="ECO:0007669"/>
    <property type="project" value="UniProtKB-KW"/>
</dbReference>
<dbReference type="Gene3D" id="1.20.950.20">
    <property type="entry name" value="Transmembrane di-heme cytochromes, Chain C"/>
    <property type="match status" value="1"/>
</dbReference>
<sequence length="742" mass="82892">MAKKQNRHPDEIDLTSFAFVADGNPKTPEIPGCGGCHPGGGGMEYDREGKRYDLTLKANPGLAQSLDGDYYQSHWDKSGVVEADCFICHLPNYNFGLRNVHLKMWNFKWASTAASGIAQVTGFVKEGQTPKVVYNRRLFNEDGKIVLDLAYPPPAENCVFCHGMSDLKKRGFSWNDRVNYDIHNSRNLNCAHCHPAIEDKQLKITKTQHQLAKGDENVSTVRDDLDYKGMKTCKQCHEEGYLGAPRPRHLSIRPNHLDKLACEVCHIPTLNRAAGEGFDVTTGAMVNVAKIGAQKLGQEFTWRPRYQRGKDGKLKPVNPLLPVFYTNKNADGKYYPLFMREIKKAWDQAQNQLKPQNPQRPDLHTPEQIKIMLTALTQTLQGNQRFQVVSPNLHKGGKIYSLNGKGEVVEAPDHTWVGHLEGFNINHNVAPATLALGANGCGDCHSTQAHMFTGQIVTDMFGPDGRPAYISSGRLFGCKPWAFYLNQFHQTYLSPYVSIFLLLLVFGLVLHYTGQGPKGADFTHEPAEILRFNLAERWTHLIRMISFILLALTGYIFFYNNVTLLRMLFDTPQGAVTFHWVTGLIFLLASGVAVALWAKDARFTDYDKEWLKKGGGYFGGKEVEVPAGRLNAGQKIFLWLTAGLSLIMGLTGVLLIFKNNLPLTLNCVLSTIHGLFAVIFVAAVLAHAYLGTIANPGTWRALVDGKVSRSWAKKHHSEWYKEILEREKQEKAAAQPASPDNS</sequence>
<evidence type="ECO:0000256" key="7">
    <source>
        <dbReference type="ARBA" id="ARBA00022692"/>
    </source>
</evidence>
<evidence type="ECO:0000256" key="6">
    <source>
        <dbReference type="ARBA" id="ARBA00022617"/>
    </source>
</evidence>
<proteinExistence type="inferred from homology"/>
<feature type="transmembrane region" description="Helical" evidence="13">
    <location>
        <begin position="578"/>
        <end position="598"/>
    </location>
</feature>
<keyword evidence="12 13" id="KW-0472">Membrane</keyword>
<keyword evidence="7 13" id="KW-0812">Transmembrane</keyword>
<evidence type="ECO:0000256" key="13">
    <source>
        <dbReference type="SAM" id="Phobius"/>
    </source>
</evidence>
<name>A0A7C5AMF1_9BACT</name>
<keyword evidence="6" id="KW-0349">Heme</keyword>
<comment type="similarity">
    <text evidence="3">Belongs to the formate dehydrogenase gamma subunit family.</text>
</comment>
<feature type="domain" description="Cytochrome b561 bacterial/Ni-hydrogenase" evidence="14">
    <location>
        <begin position="531"/>
        <end position="703"/>
    </location>
</feature>
<comment type="subcellular location">
    <subcellularLocation>
        <location evidence="2">Cell membrane</location>
        <topology evidence="2">Multi-pass membrane protein</topology>
    </subcellularLocation>
</comment>
<keyword evidence="4" id="KW-0813">Transport</keyword>
<evidence type="ECO:0000259" key="14">
    <source>
        <dbReference type="Pfam" id="PF01292"/>
    </source>
</evidence>
<evidence type="ECO:0000256" key="10">
    <source>
        <dbReference type="ARBA" id="ARBA00022989"/>
    </source>
</evidence>
<dbReference type="Pfam" id="PF01292">
    <property type="entry name" value="Ni_hydr_CYTB"/>
    <property type="match status" value="1"/>
</dbReference>
<gene>
    <name evidence="15" type="ORF">ENW48_05795</name>
</gene>
<dbReference type="InterPro" id="IPR051817">
    <property type="entry name" value="FDH_cytochrome_b556_subunit"/>
</dbReference>
<keyword evidence="5" id="KW-1003">Cell membrane</keyword>
<dbReference type="PANTHER" id="PTHR30074">
    <property type="entry name" value="FORMATE DEHYDROGENASE, NITRATE-INDUCIBLE, CYTOCHROME B556 FDN SUBUNIT"/>
    <property type="match status" value="1"/>
</dbReference>
<feature type="transmembrane region" description="Helical" evidence="13">
    <location>
        <begin position="636"/>
        <end position="657"/>
    </location>
</feature>
<evidence type="ECO:0000256" key="8">
    <source>
        <dbReference type="ARBA" id="ARBA00022723"/>
    </source>
</evidence>
<dbReference type="InterPro" id="IPR011577">
    <property type="entry name" value="Cyt_b561_bac/Ni-Hgenase"/>
</dbReference>
<dbReference type="InterPro" id="IPR036280">
    <property type="entry name" value="Multihaem_cyt_sf"/>
</dbReference>
<evidence type="ECO:0000256" key="9">
    <source>
        <dbReference type="ARBA" id="ARBA00022982"/>
    </source>
</evidence>
<reference evidence="15" key="1">
    <citation type="journal article" date="2020" name="mSystems">
        <title>Genome- and Community-Level Interaction Insights into Carbon Utilization and Element Cycling Functions of Hydrothermarchaeota in Hydrothermal Sediment.</title>
        <authorList>
            <person name="Zhou Z."/>
            <person name="Liu Y."/>
            <person name="Xu W."/>
            <person name="Pan J."/>
            <person name="Luo Z.H."/>
            <person name="Li M."/>
        </authorList>
    </citation>
    <scope>NUCLEOTIDE SEQUENCE [LARGE SCALE GENOMIC DNA]</scope>
    <source>
        <strain evidence="15">SpSt-853</strain>
    </source>
</reference>
<dbReference type="SUPFAM" id="SSF48695">
    <property type="entry name" value="Multiheme cytochromes"/>
    <property type="match status" value="1"/>
</dbReference>
<keyword evidence="8" id="KW-0479">Metal-binding</keyword>
<dbReference type="GO" id="GO:0036397">
    <property type="term" value="F:formate dehydrogenase (quinone) activity"/>
    <property type="evidence" value="ECO:0007669"/>
    <property type="project" value="TreeGrafter"/>
</dbReference>
<dbReference type="InterPro" id="IPR016174">
    <property type="entry name" value="Di-haem_cyt_TM"/>
</dbReference>
<dbReference type="GO" id="GO:0009061">
    <property type="term" value="P:anaerobic respiration"/>
    <property type="evidence" value="ECO:0007669"/>
    <property type="project" value="TreeGrafter"/>
</dbReference>
<dbReference type="GO" id="GO:0009326">
    <property type="term" value="C:formate dehydrogenase complex"/>
    <property type="evidence" value="ECO:0007669"/>
    <property type="project" value="InterPro"/>
</dbReference>
<feature type="transmembrane region" description="Helical" evidence="13">
    <location>
        <begin position="493"/>
        <end position="512"/>
    </location>
</feature>
<keyword evidence="10 13" id="KW-1133">Transmembrane helix</keyword>
<dbReference type="SUPFAM" id="SSF81342">
    <property type="entry name" value="Transmembrane di-heme cytochromes"/>
    <property type="match status" value="1"/>
</dbReference>
<dbReference type="AlphaFoldDB" id="A0A7C5AMF1"/>
<evidence type="ECO:0000256" key="3">
    <source>
        <dbReference type="ARBA" id="ARBA00010747"/>
    </source>
</evidence>
<protein>
    <submittedName>
        <fullName evidence="15">Formate dehydrogenase subunit gamma</fullName>
    </submittedName>
</protein>
<dbReference type="NCBIfam" id="TIGR01583">
    <property type="entry name" value="formate-DH-gamm"/>
    <property type="match status" value="1"/>
</dbReference>
<dbReference type="InterPro" id="IPR006471">
    <property type="entry name" value="Formate_DH_gsu"/>
</dbReference>
<dbReference type="GO" id="GO:0009055">
    <property type="term" value="F:electron transfer activity"/>
    <property type="evidence" value="ECO:0007669"/>
    <property type="project" value="InterPro"/>
</dbReference>
<dbReference type="PANTHER" id="PTHR30074:SF6">
    <property type="entry name" value="FORMATE DEHYDROGENASE GAMMA SUBUNIT"/>
    <property type="match status" value="1"/>
</dbReference>
<comment type="caution">
    <text evidence="15">The sequence shown here is derived from an EMBL/GenBank/DDBJ whole genome shotgun (WGS) entry which is preliminary data.</text>
</comment>
<accession>A0A7C5AMF1</accession>
<feature type="transmembrane region" description="Helical" evidence="13">
    <location>
        <begin position="663"/>
        <end position="690"/>
    </location>
</feature>
<evidence type="ECO:0000256" key="2">
    <source>
        <dbReference type="ARBA" id="ARBA00004651"/>
    </source>
</evidence>
<dbReference type="GO" id="GO:0005886">
    <property type="term" value="C:plasma membrane"/>
    <property type="evidence" value="ECO:0007669"/>
    <property type="project" value="UniProtKB-SubCell"/>
</dbReference>
<dbReference type="EMBL" id="DTKJ01000041">
    <property type="protein sequence ID" value="HGZ11712.1"/>
    <property type="molecule type" value="Genomic_DNA"/>
</dbReference>
<dbReference type="GO" id="GO:0022904">
    <property type="term" value="P:respiratory electron transport chain"/>
    <property type="evidence" value="ECO:0007669"/>
    <property type="project" value="InterPro"/>
</dbReference>
<organism evidence="15">
    <name type="scientific">Desulfobacca acetoxidans</name>
    <dbReference type="NCBI Taxonomy" id="60893"/>
    <lineage>
        <taxon>Bacteria</taxon>
        <taxon>Pseudomonadati</taxon>
        <taxon>Thermodesulfobacteriota</taxon>
        <taxon>Desulfobaccia</taxon>
        <taxon>Desulfobaccales</taxon>
        <taxon>Desulfobaccaceae</taxon>
        <taxon>Desulfobacca</taxon>
    </lineage>
</organism>
<evidence type="ECO:0000256" key="4">
    <source>
        <dbReference type="ARBA" id="ARBA00022448"/>
    </source>
</evidence>
<dbReference type="GO" id="GO:0008863">
    <property type="term" value="F:formate dehydrogenase (NAD+) activity"/>
    <property type="evidence" value="ECO:0007669"/>
    <property type="project" value="InterPro"/>
</dbReference>
<comment type="cofactor">
    <cofactor evidence="1">
        <name>heme</name>
        <dbReference type="ChEBI" id="CHEBI:30413"/>
    </cofactor>
</comment>
<evidence type="ECO:0000256" key="1">
    <source>
        <dbReference type="ARBA" id="ARBA00001971"/>
    </source>
</evidence>
<evidence type="ECO:0000256" key="12">
    <source>
        <dbReference type="ARBA" id="ARBA00023136"/>
    </source>
</evidence>
<feature type="transmembrane region" description="Helical" evidence="13">
    <location>
        <begin position="541"/>
        <end position="558"/>
    </location>
</feature>
<evidence type="ECO:0000256" key="5">
    <source>
        <dbReference type="ARBA" id="ARBA00022475"/>
    </source>
</evidence>
<evidence type="ECO:0000256" key="11">
    <source>
        <dbReference type="ARBA" id="ARBA00023004"/>
    </source>
</evidence>
<keyword evidence="9" id="KW-0249">Electron transport</keyword>
<keyword evidence="11" id="KW-0408">Iron</keyword>